<dbReference type="EMBL" id="MEAU01000023">
    <property type="protein sequence ID" value="OJA46221.1"/>
    <property type="molecule type" value="Genomic_DNA"/>
</dbReference>
<dbReference type="Pfam" id="PF12086">
    <property type="entry name" value="DUF3563"/>
    <property type="match status" value="1"/>
</dbReference>
<accession>A0A1J9A0Y3</accession>
<evidence type="ECO:0000313" key="3">
    <source>
        <dbReference type="EMBL" id="RQP84162.1"/>
    </source>
</evidence>
<gene>
    <name evidence="1" type="ORF">BGV66_16120</name>
    <name evidence="2" type="ORF">BW685_01370</name>
    <name evidence="3" type="ORF">DF015_01430</name>
</gene>
<evidence type="ECO:0000313" key="4">
    <source>
        <dbReference type="Proteomes" id="UP000183667"/>
    </source>
</evidence>
<dbReference type="EMBL" id="QTNY01000001">
    <property type="protein sequence ID" value="RQP84162.1"/>
    <property type="molecule type" value="Genomic_DNA"/>
</dbReference>
<dbReference type="InterPro" id="IPR021946">
    <property type="entry name" value="DUF3563"/>
</dbReference>
<dbReference type="EMBL" id="MTJZ01000001">
    <property type="protein sequence ID" value="OMG75325.1"/>
    <property type="molecule type" value="Genomic_DNA"/>
</dbReference>
<reference evidence="3 6" key="4">
    <citation type="submission" date="2018-08" db="EMBL/GenBank/DDBJ databases">
        <title>Comparative analysis of Burkholderia isolates from Puerto Rico.</title>
        <authorList>
            <person name="Hall C."/>
            <person name="Sahl J."/>
            <person name="Wagner D."/>
        </authorList>
    </citation>
    <scope>NUCLEOTIDE SEQUENCE [LARGE SCALE GENOMIC DNA]</scope>
    <source>
        <strain evidence="3 6">Bp8964</strain>
    </source>
</reference>
<organism evidence="2 5">
    <name type="scientific">Burkholderia ubonensis</name>
    <dbReference type="NCBI Taxonomy" id="101571"/>
    <lineage>
        <taxon>Bacteria</taxon>
        <taxon>Pseudomonadati</taxon>
        <taxon>Pseudomonadota</taxon>
        <taxon>Betaproteobacteria</taxon>
        <taxon>Burkholderiales</taxon>
        <taxon>Burkholderiaceae</taxon>
        <taxon>Burkholderia</taxon>
        <taxon>Burkholderia cepacia complex</taxon>
    </lineage>
</organism>
<dbReference type="RefSeq" id="WP_010089117.1">
    <property type="nucleotide sequence ID" value="NZ_CAJPGD010000002.1"/>
</dbReference>
<reference evidence="2 5" key="3">
    <citation type="submission" date="2017-01" db="EMBL/GenBank/DDBJ databases">
        <title>Phylogeographic, genomic and meropenem susceptibility analysis of Burkholderia ubonensis.</title>
        <authorList>
            <person name="Price E.P."/>
            <person name="Sarovich D.S."/>
            <person name="Webb J.R."/>
            <person name="Hall C.M."/>
            <person name="Sahl J.W."/>
            <person name="Kaestli M."/>
            <person name="Mayo M."/>
            <person name="Harrington G."/>
            <person name="Baker A.L."/>
            <person name="Sidak-Loftis L.C."/>
            <person name="Lummis M."/>
            <person name="Schupp J.M."/>
            <person name="Gillece J.D."/>
            <person name="Tuanyok A."/>
            <person name="Warner J."/>
            <person name="Busch J.D."/>
            <person name="Keim P."/>
            <person name="Currie B.J."/>
            <person name="Wagner D.M."/>
        </authorList>
    </citation>
    <scope>NUCLEOTIDE SEQUENCE [LARGE SCALE GENOMIC DNA]</scope>
    <source>
        <strain evidence="2 5">A21</strain>
    </source>
</reference>
<reference evidence="1" key="2">
    <citation type="submission" date="2016-08" db="EMBL/GenBank/DDBJ databases">
        <authorList>
            <person name="Price E.P."/>
            <person name="Currie B.J."/>
            <person name="Wagner D.M."/>
        </authorList>
    </citation>
    <scope>NUCLEOTIDE SEQUENCE</scope>
    <source>
        <strain evidence="1">MSMB0103</strain>
    </source>
</reference>
<protein>
    <submittedName>
        <fullName evidence="2">DUF3563 domain-containing protein</fullName>
    </submittedName>
</protein>
<evidence type="ECO:0000313" key="5">
    <source>
        <dbReference type="Proteomes" id="UP000187194"/>
    </source>
</evidence>
<reference evidence="4" key="1">
    <citation type="submission" date="2016-08" db="EMBL/GenBank/DDBJ databases">
        <title>Population biology and virulence potential of Burkholderia ubonensis.</title>
        <authorList>
            <person name="Price E.P."/>
            <person name="Currie B.J."/>
            <person name="Wagner D.M."/>
        </authorList>
    </citation>
    <scope>NUCLEOTIDE SEQUENCE [LARGE SCALE GENOMIC DNA]</scope>
    <source>
        <strain evidence="4">MSMB0103</strain>
    </source>
</reference>
<dbReference type="Proteomes" id="UP000183667">
    <property type="component" value="Unassembled WGS sequence"/>
</dbReference>
<comment type="caution">
    <text evidence="2">The sequence shown here is derived from an EMBL/GenBank/DDBJ whole genome shotgun (WGS) entry which is preliminary data.</text>
</comment>
<evidence type="ECO:0000313" key="6">
    <source>
        <dbReference type="Proteomes" id="UP000273734"/>
    </source>
</evidence>
<dbReference type="Proteomes" id="UP000273734">
    <property type="component" value="Unassembled WGS sequence"/>
</dbReference>
<sequence length="58" mass="6717">MFMLSRLFLMLTKNAEQAAKERADAYLAGASDLYDLEFRMRKLDREGVSGRPSWMTAR</sequence>
<dbReference type="Proteomes" id="UP000187194">
    <property type="component" value="Unassembled WGS sequence"/>
</dbReference>
<dbReference type="AlphaFoldDB" id="A0A1J9A0Y3"/>
<proteinExistence type="predicted"/>
<dbReference type="OrthoDB" id="9110042at2"/>
<name>A0A1J9A0Y3_9BURK</name>
<evidence type="ECO:0000313" key="1">
    <source>
        <dbReference type="EMBL" id="OJA46221.1"/>
    </source>
</evidence>
<evidence type="ECO:0000313" key="2">
    <source>
        <dbReference type="EMBL" id="OMG75325.1"/>
    </source>
</evidence>